<dbReference type="EMBL" id="JAAAID010000974">
    <property type="protein sequence ID" value="KAG0012498.1"/>
    <property type="molecule type" value="Genomic_DNA"/>
</dbReference>
<evidence type="ECO:0000256" key="2">
    <source>
        <dbReference type="SAM" id="Phobius"/>
    </source>
</evidence>
<keyword evidence="2" id="KW-0472">Membrane</keyword>
<keyword evidence="2" id="KW-1133">Transmembrane helix</keyword>
<feature type="region of interest" description="Disordered" evidence="1">
    <location>
        <begin position="292"/>
        <end position="327"/>
    </location>
</feature>
<keyword evidence="4" id="KW-1185">Reference proteome</keyword>
<feature type="region of interest" description="Disordered" evidence="1">
    <location>
        <begin position="200"/>
        <end position="264"/>
    </location>
</feature>
<feature type="compositionally biased region" description="Basic and acidic residues" evidence="1">
    <location>
        <begin position="219"/>
        <end position="248"/>
    </location>
</feature>
<proteinExistence type="predicted"/>
<accession>A0A9P6MU56</accession>
<evidence type="ECO:0000256" key="1">
    <source>
        <dbReference type="SAM" id="MobiDB-lite"/>
    </source>
</evidence>
<gene>
    <name evidence="3" type="ORF">BGZ80_011699</name>
</gene>
<comment type="caution">
    <text evidence="3">The sequence shown here is derived from an EMBL/GenBank/DDBJ whole genome shotgun (WGS) entry which is preliminary data.</text>
</comment>
<reference evidence="3" key="1">
    <citation type="journal article" date="2020" name="Fungal Divers.">
        <title>Resolving the Mortierellaceae phylogeny through synthesis of multi-gene phylogenetics and phylogenomics.</title>
        <authorList>
            <person name="Vandepol N."/>
            <person name="Liber J."/>
            <person name="Desiro A."/>
            <person name="Na H."/>
            <person name="Kennedy M."/>
            <person name="Barry K."/>
            <person name="Grigoriev I.V."/>
            <person name="Miller A.N."/>
            <person name="O'Donnell K."/>
            <person name="Stajich J.E."/>
            <person name="Bonito G."/>
        </authorList>
    </citation>
    <scope>NUCLEOTIDE SEQUENCE</scope>
    <source>
        <strain evidence="3">NRRL 2769</strain>
    </source>
</reference>
<dbReference type="PROSITE" id="PS51257">
    <property type="entry name" value="PROKAR_LIPOPROTEIN"/>
    <property type="match status" value="1"/>
</dbReference>
<evidence type="ECO:0000313" key="3">
    <source>
        <dbReference type="EMBL" id="KAG0012498.1"/>
    </source>
</evidence>
<feature type="compositionally biased region" description="Acidic residues" evidence="1">
    <location>
        <begin position="204"/>
        <end position="218"/>
    </location>
</feature>
<organism evidence="3 4">
    <name type="scientific">Entomortierella chlamydospora</name>
    <dbReference type="NCBI Taxonomy" id="101097"/>
    <lineage>
        <taxon>Eukaryota</taxon>
        <taxon>Fungi</taxon>
        <taxon>Fungi incertae sedis</taxon>
        <taxon>Mucoromycota</taxon>
        <taxon>Mortierellomycotina</taxon>
        <taxon>Mortierellomycetes</taxon>
        <taxon>Mortierellales</taxon>
        <taxon>Mortierellaceae</taxon>
        <taxon>Entomortierella</taxon>
    </lineage>
</organism>
<evidence type="ECO:0000313" key="4">
    <source>
        <dbReference type="Proteomes" id="UP000703661"/>
    </source>
</evidence>
<dbReference type="AlphaFoldDB" id="A0A9P6MU56"/>
<protein>
    <submittedName>
        <fullName evidence="3">Uncharacterized protein</fullName>
    </submittedName>
</protein>
<keyword evidence="2" id="KW-0812">Transmembrane</keyword>
<name>A0A9P6MU56_9FUNG</name>
<feature type="transmembrane region" description="Helical" evidence="2">
    <location>
        <begin position="149"/>
        <end position="169"/>
    </location>
</feature>
<dbReference type="Proteomes" id="UP000703661">
    <property type="component" value="Unassembled WGS sequence"/>
</dbReference>
<sequence length="327" mass="36847">MAKDHPYWEKALQVFWAISTYGCVFSLMGIIWFIATWVMYELQGNDRPFNILQHKALQGNGTPTPMIRYAATHLYQAYRPNANDPLSSKIKAFIGYGGQTESYSYESSVDHIPFTNGTYDNTTTIIVIRPSTNIESIMYAVDETTFRDTLAKIGGLIGIIASVIIFLFGHTRLSPWGILARFPPFRTKIINGIEGRCKKNEEDKMSEDDEKSEENENNENEKDGVNEKDGESEKNGENEKNEKNEKNVRPGAIFTKRYSTTDSANELGQLHKRLDELEVVLEDYYLDGKFFRESFKKSGRGESSTGRGPSTGGGRAEENSNTQQPAA</sequence>
<feature type="transmembrane region" description="Helical" evidence="2">
    <location>
        <begin position="12"/>
        <end position="40"/>
    </location>
</feature>